<dbReference type="AlphaFoldDB" id="S3D6D3"/>
<dbReference type="InterPro" id="IPR036259">
    <property type="entry name" value="MFS_trans_sf"/>
</dbReference>
<dbReference type="GO" id="GO:0022857">
    <property type="term" value="F:transmembrane transporter activity"/>
    <property type="evidence" value="ECO:0007669"/>
    <property type="project" value="InterPro"/>
</dbReference>
<dbReference type="HOGENOM" id="CLU_001265_0_1_1"/>
<feature type="transmembrane region" description="Helical" evidence="7">
    <location>
        <begin position="118"/>
        <end position="137"/>
    </location>
</feature>
<dbReference type="PANTHER" id="PTHR43791:SF91">
    <property type="entry name" value="MAJOR FACILITATOR SUPERFAMILY (MFS) PROFILE DOMAIN-CONTAINING PROTEIN-RELATED"/>
    <property type="match status" value="1"/>
</dbReference>
<dbReference type="FunFam" id="1.20.1250.20:FF:000013">
    <property type="entry name" value="MFS general substrate transporter"/>
    <property type="match status" value="1"/>
</dbReference>
<feature type="transmembrane region" description="Helical" evidence="7">
    <location>
        <begin position="399"/>
        <end position="419"/>
    </location>
</feature>
<dbReference type="eggNOG" id="KOG2533">
    <property type="taxonomic scope" value="Eukaryota"/>
</dbReference>
<dbReference type="OrthoDB" id="2962993at2759"/>
<dbReference type="Gene3D" id="1.20.1250.20">
    <property type="entry name" value="MFS general substrate transporter like domains"/>
    <property type="match status" value="2"/>
</dbReference>
<feature type="domain" description="Major facilitator superfamily (MFS) profile" evidence="8">
    <location>
        <begin position="51"/>
        <end position="458"/>
    </location>
</feature>
<dbReference type="KEGG" id="glz:GLAREA_06287"/>
<dbReference type="InterPro" id="IPR020846">
    <property type="entry name" value="MFS_dom"/>
</dbReference>
<name>S3D6D3_GLAL2</name>
<dbReference type="InterPro" id="IPR011701">
    <property type="entry name" value="MFS"/>
</dbReference>
<keyword evidence="4 7" id="KW-1133">Transmembrane helix</keyword>
<protein>
    <submittedName>
        <fullName evidence="9">MFS general substrate transporter</fullName>
    </submittedName>
</protein>
<feature type="transmembrane region" description="Helical" evidence="7">
    <location>
        <begin position="274"/>
        <end position="298"/>
    </location>
</feature>
<evidence type="ECO:0000256" key="5">
    <source>
        <dbReference type="ARBA" id="ARBA00023136"/>
    </source>
</evidence>
<feature type="transmembrane region" description="Helical" evidence="7">
    <location>
        <begin position="431"/>
        <end position="452"/>
    </location>
</feature>
<evidence type="ECO:0000313" key="9">
    <source>
        <dbReference type="EMBL" id="EPE33275.1"/>
    </source>
</evidence>
<dbReference type="GeneID" id="19465341"/>
<dbReference type="Proteomes" id="UP000016922">
    <property type="component" value="Unassembled WGS sequence"/>
</dbReference>
<reference evidence="9 10" key="1">
    <citation type="journal article" date="2013" name="BMC Genomics">
        <title>Genomics-driven discovery of the pneumocandin biosynthetic gene cluster in the fungus Glarea lozoyensis.</title>
        <authorList>
            <person name="Chen L."/>
            <person name="Yue Q."/>
            <person name="Zhang X."/>
            <person name="Xiang M."/>
            <person name="Wang C."/>
            <person name="Li S."/>
            <person name="Che Y."/>
            <person name="Ortiz-Lopez F.J."/>
            <person name="Bills G.F."/>
            <person name="Liu X."/>
            <person name="An Z."/>
        </authorList>
    </citation>
    <scope>NUCLEOTIDE SEQUENCE [LARGE SCALE GENOMIC DNA]</scope>
    <source>
        <strain evidence="10">ATCC 20868 / MF5171</strain>
    </source>
</reference>
<dbReference type="GO" id="GO:0016020">
    <property type="term" value="C:membrane"/>
    <property type="evidence" value="ECO:0007669"/>
    <property type="project" value="UniProtKB-SubCell"/>
</dbReference>
<evidence type="ECO:0000259" key="8">
    <source>
        <dbReference type="PROSITE" id="PS50850"/>
    </source>
</evidence>
<feature type="transmembrane region" description="Helical" evidence="7">
    <location>
        <begin position="210"/>
        <end position="232"/>
    </location>
</feature>
<accession>S3D6D3</accession>
<dbReference type="OMA" id="QRGLFCI"/>
<feature type="transmembrane region" description="Helical" evidence="7">
    <location>
        <begin position="364"/>
        <end position="387"/>
    </location>
</feature>
<keyword evidence="3 7" id="KW-0812">Transmembrane</keyword>
<dbReference type="PANTHER" id="PTHR43791">
    <property type="entry name" value="PERMEASE-RELATED"/>
    <property type="match status" value="1"/>
</dbReference>
<evidence type="ECO:0000256" key="2">
    <source>
        <dbReference type="ARBA" id="ARBA00022448"/>
    </source>
</evidence>
<comment type="subcellular location">
    <subcellularLocation>
        <location evidence="1">Membrane</location>
        <topology evidence="1">Multi-pass membrane protein</topology>
    </subcellularLocation>
</comment>
<feature type="region of interest" description="Disordered" evidence="6">
    <location>
        <begin position="1"/>
        <end position="23"/>
    </location>
</feature>
<evidence type="ECO:0000256" key="1">
    <source>
        <dbReference type="ARBA" id="ARBA00004141"/>
    </source>
</evidence>
<dbReference type="SUPFAM" id="SSF103473">
    <property type="entry name" value="MFS general substrate transporter"/>
    <property type="match status" value="1"/>
</dbReference>
<feature type="transmembrane region" description="Helical" evidence="7">
    <location>
        <begin position="310"/>
        <end position="328"/>
    </location>
</feature>
<dbReference type="FunFam" id="1.20.1250.20:FF:000057">
    <property type="entry name" value="MFS general substrate transporter"/>
    <property type="match status" value="1"/>
</dbReference>
<sequence>MSDFAEKPAPIDDRNFPDTTSSSAQDASAIEALEITKAAEKALLRKLDLQLIPVIMLLYLFSFLDRVNIGSAKLYGIEKDLGLVGNQYQICVSILFVTYCLFEVPSNLIIKKVKPDRYIAFITTAWGVISTLTGVVQSYGGLIAVRLVLGMIEAGLFPGLVVYLSMFYGRNHLAVRVGYLFVSSALAGVLGGLIAYGIGFTDGLAGLKAWRIPSVITGIATYFILPTSPATAKFLSPEERALLVSIRRNEIGQTESAEKFHWSDVIEGAKDWQLWIFSISAFTNDIMLYGFSTFLPIIIKGIGKWTAPQAQALTVPVYALGTGIYLFVARFSDKQLQRGIYSACFSIISVVGYCMLIANAGAAVSYTGCFVVATGLYVSVGLPLAWLPGNKPRYAKRALATGMQLMIGNMAGIAVPFLYSTSDGPKYYTGYGVSIACVFTSACIFTFMSTYYKRINARRAAGKEDWKMEGKSEEEIRELGDWSPRYVYST</sequence>
<feature type="compositionally biased region" description="Basic and acidic residues" evidence="6">
    <location>
        <begin position="1"/>
        <end position="16"/>
    </location>
</feature>
<gene>
    <name evidence="9" type="ORF">GLAREA_06287</name>
</gene>
<feature type="transmembrane region" description="Helical" evidence="7">
    <location>
        <begin position="47"/>
        <end position="67"/>
    </location>
</feature>
<feature type="transmembrane region" description="Helical" evidence="7">
    <location>
        <begin position="340"/>
        <end position="358"/>
    </location>
</feature>
<keyword evidence="2" id="KW-0813">Transport</keyword>
<evidence type="ECO:0000256" key="7">
    <source>
        <dbReference type="SAM" id="Phobius"/>
    </source>
</evidence>
<dbReference type="EMBL" id="KE145358">
    <property type="protein sequence ID" value="EPE33275.1"/>
    <property type="molecule type" value="Genomic_DNA"/>
</dbReference>
<evidence type="ECO:0000313" key="10">
    <source>
        <dbReference type="Proteomes" id="UP000016922"/>
    </source>
</evidence>
<evidence type="ECO:0000256" key="3">
    <source>
        <dbReference type="ARBA" id="ARBA00022692"/>
    </source>
</evidence>
<dbReference type="Pfam" id="PF07690">
    <property type="entry name" value="MFS_1"/>
    <property type="match status" value="1"/>
</dbReference>
<keyword evidence="10" id="KW-1185">Reference proteome</keyword>
<evidence type="ECO:0000256" key="4">
    <source>
        <dbReference type="ARBA" id="ARBA00022989"/>
    </source>
</evidence>
<evidence type="ECO:0000256" key="6">
    <source>
        <dbReference type="SAM" id="MobiDB-lite"/>
    </source>
</evidence>
<organism evidence="9 10">
    <name type="scientific">Glarea lozoyensis (strain ATCC 20868 / MF5171)</name>
    <dbReference type="NCBI Taxonomy" id="1116229"/>
    <lineage>
        <taxon>Eukaryota</taxon>
        <taxon>Fungi</taxon>
        <taxon>Dikarya</taxon>
        <taxon>Ascomycota</taxon>
        <taxon>Pezizomycotina</taxon>
        <taxon>Leotiomycetes</taxon>
        <taxon>Helotiales</taxon>
        <taxon>Helotiaceae</taxon>
        <taxon>Glarea</taxon>
    </lineage>
</organism>
<feature type="transmembrane region" description="Helical" evidence="7">
    <location>
        <begin position="87"/>
        <end position="106"/>
    </location>
</feature>
<proteinExistence type="predicted"/>
<dbReference type="RefSeq" id="XP_008079892.1">
    <property type="nucleotide sequence ID" value="XM_008081701.1"/>
</dbReference>
<feature type="transmembrane region" description="Helical" evidence="7">
    <location>
        <begin position="143"/>
        <end position="165"/>
    </location>
</feature>
<dbReference type="PROSITE" id="PS50850">
    <property type="entry name" value="MFS"/>
    <property type="match status" value="1"/>
</dbReference>
<keyword evidence="5 7" id="KW-0472">Membrane</keyword>
<feature type="transmembrane region" description="Helical" evidence="7">
    <location>
        <begin position="177"/>
        <end position="198"/>
    </location>
</feature>